<sequence length="330" mass="35989">MSTKATLSPDAYVAAGTPLIVLCAVFVALRCLMNLRVHRKLLIADYLSWLGFAFVTIAFSMNDIIIQRFVSPMDSLNWLNRMAVVITVLIAFELWTTKVPILLVYVSLFGIRKWLRWTCYACIAVSGVAYICVMAPTFMRCNPSITAATLEDLEVCTTGTTLTGVLSGFIALAEDVLIFSLPMPLVRTLHLPRQKKLAVMAVFFSGILGIAASIASLYFKWSAYKGTVSDTLATMLCAVIEGTIAIMIGCASSVKQFWSTMVHPLLPSCSPTRHQPADYSSSSMPQQSRGLLRYKKMGVSEVDLAPLQPERISGASQNPLPSSVVGLISV</sequence>
<evidence type="ECO:0000313" key="8">
    <source>
        <dbReference type="EMBL" id="PWY74046.1"/>
    </source>
</evidence>
<evidence type="ECO:0000256" key="2">
    <source>
        <dbReference type="ARBA" id="ARBA00022692"/>
    </source>
</evidence>
<evidence type="ECO:0000256" key="3">
    <source>
        <dbReference type="ARBA" id="ARBA00022989"/>
    </source>
</evidence>
<keyword evidence="3 6" id="KW-1133">Transmembrane helix</keyword>
<dbReference type="OrthoDB" id="4491776at2759"/>
<feature type="transmembrane region" description="Helical" evidence="6">
    <location>
        <begin position="12"/>
        <end position="29"/>
    </location>
</feature>
<feature type="transmembrane region" description="Helical" evidence="6">
    <location>
        <begin position="117"/>
        <end position="139"/>
    </location>
</feature>
<dbReference type="InterPro" id="IPR049326">
    <property type="entry name" value="Rhodopsin_dom_fungi"/>
</dbReference>
<dbReference type="Proteomes" id="UP000246171">
    <property type="component" value="Unassembled WGS sequence"/>
</dbReference>
<accession>A0A317VI55</accession>
<dbReference type="PANTHER" id="PTHR33048">
    <property type="entry name" value="PTH11-LIKE INTEGRAL MEMBRANE PROTEIN (AFU_ORTHOLOGUE AFUA_5G11245)"/>
    <property type="match status" value="1"/>
</dbReference>
<dbReference type="RefSeq" id="XP_025388496.1">
    <property type="nucleotide sequence ID" value="XM_025536496.1"/>
</dbReference>
<proteinExistence type="inferred from homology"/>
<evidence type="ECO:0000256" key="5">
    <source>
        <dbReference type="ARBA" id="ARBA00038359"/>
    </source>
</evidence>
<gene>
    <name evidence="8" type="ORF">BO83DRAFT_444446</name>
</gene>
<organism evidence="8 9">
    <name type="scientific">Aspergillus eucalypticola (strain CBS 122712 / IBT 29274)</name>
    <dbReference type="NCBI Taxonomy" id="1448314"/>
    <lineage>
        <taxon>Eukaryota</taxon>
        <taxon>Fungi</taxon>
        <taxon>Dikarya</taxon>
        <taxon>Ascomycota</taxon>
        <taxon>Pezizomycotina</taxon>
        <taxon>Eurotiomycetes</taxon>
        <taxon>Eurotiomycetidae</taxon>
        <taxon>Eurotiales</taxon>
        <taxon>Aspergillaceae</taxon>
        <taxon>Aspergillus</taxon>
        <taxon>Aspergillus subgen. Circumdati</taxon>
    </lineage>
</organism>
<keyword evidence="9" id="KW-1185">Reference proteome</keyword>
<dbReference type="Pfam" id="PF20684">
    <property type="entry name" value="Fung_rhodopsin"/>
    <property type="match status" value="1"/>
</dbReference>
<feature type="transmembrane region" description="Helical" evidence="6">
    <location>
        <begin position="82"/>
        <end position="105"/>
    </location>
</feature>
<dbReference type="InterPro" id="IPR052337">
    <property type="entry name" value="SAT4-like"/>
</dbReference>
<evidence type="ECO:0000256" key="4">
    <source>
        <dbReference type="ARBA" id="ARBA00023136"/>
    </source>
</evidence>
<keyword evidence="4 6" id="KW-0472">Membrane</keyword>
<comment type="caution">
    <text evidence="8">The sequence shown here is derived from an EMBL/GenBank/DDBJ whole genome shotgun (WGS) entry which is preliminary data.</text>
</comment>
<feature type="transmembrane region" description="Helical" evidence="6">
    <location>
        <begin position="159"/>
        <end position="185"/>
    </location>
</feature>
<dbReference type="PANTHER" id="PTHR33048:SF146">
    <property type="entry name" value="INTEGRAL MEMBRANE PROTEIN"/>
    <property type="match status" value="1"/>
</dbReference>
<keyword evidence="2 6" id="KW-0812">Transmembrane</keyword>
<dbReference type="AlphaFoldDB" id="A0A317VI55"/>
<feature type="transmembrane region" description="Helical" evidence="6">
    <location>
        <begin position="41"/>
        <end position="62"/>
    </location>
</feature>
<reference evidence="8" key="1">
    <citation type="submission" date="2016-12" db="EMBL/GenBank/DDBJ databases">
        <title>The genomes of Aspergillus section Nigri reveals drivers in fungal speciation.</title>
        <authorList>
            <consortium name="DOE Joint Genome Institute"/>
            <person name="Vesth T.C."/>
            <person name="Nybo J."/>
            <person name="Theobald S."/>
            <person name="Brandl J."/>
            <person name="Frisvad J.C."/>
            <person name="Nielsen K.F."/>
            <person name="Lyhne E.K."/>
            <person name="Kogle M.E."/>
            <person name="Kuo A."/>
            <person name="Riley R."/>
            <person name="Clum A."/>
            <person name="Nolan M."/>
            <person name="Lipzen A."/>
            <person name="Salamov A."/>
            <person name="Henrissat B."/>
            <person name="Wiebenga A."/>
            <person name="De vries R.P."/>
            <person name="Grigoriev I.V."/>
            <person name="Mortensen U.H."/>
            <person name="Andersen M.R."/>
            <person name="Baker S.E."/>
        </authorList>
    </citation>
    <scope>NUCLEOTIDE SEQUENCE</scope>
    <source>
        <strain evidence="8">CBS 122712</strain>
    </source>
</reference>
<dbReference type="EMBL" id="MSFU01000011">
    <property type="protein sequence ID" value="PWY74046.1"/>
    <property type="molecule type" value="Genomic_DNA"/>
</dbReference>
<dbReference type="GO" id="GO:0016020">
    <property type="term" value="C:membrane"/>
    <property type="evidence" value="ECO:0007669"/>
    <property type="project" value="UniProtKB-SubCell"/>
</dbReference>
<evidence type="ECO:0000256" key="6">
    <source>
        <dbReference type="SAM" id="Phobius"/>
    </source>
</evidence>
<evidence type="ECO:0000259" key="7">
    <source>
        <dbReference type="Pfam" id="PF20684"/>
    </source>
</evidence>
<evidence type="ECO:0000313" key="9">
    <source>
        <dbReference type="Proteomes" id="UP000246171"/>
    </source>
</evidence>
<comment type="similarity">
    <text evidence="5">Belongs to the SAT4 family.</text>
</comment>
<dbReference type="VEuPathDB" id="FungiDB:BO83DRAFT_444446"/>
<feature type="domain" description="Rhodopsin" evidence="7">
    <location>
        <begin position="29"/>
        <end position="258"/>
    </location>
</feature>
<evidence type="ECO:0000256" key="1">
    <source>
        <dbReference type="ARBA" id="ARBA00004141"/>
    </source>
</evidence>
<name>A0A317VI55_ASPEC</name>
<dbReference type="GeneID" id="37058458"/>
<comment type="subcellular location">
    <subcellularLocation>
        <location evidence="1">Membrane</location>
        <topology evidence="1">Multi-pass membrane protein</topology>
    </subcellularLocation>
</comment>
<feature type="transmembrane region" description="Helical" evidence="6">
    <location>
        <begin position="197"/>
        <end position="219"/>
    </location>
</feature>
<protein>
    <recommendedName>
        <fullName evidence="7">Rhodopsin domain-containing protein</fullName>
    </recommendedName>
</protein>
<feature type="transmembrane region" description="Helical" evidence="6">
    <location>
        <begin position="231"/>
        <end position="251"/>
    </location>
</feature>